<dbReference type="AlphaFoldDB" id="A0A076L2E0"/>
<sequence>MRHATKVTFVYCIVASRKRKYKIS</sequence>
<evidence type="ECO:0000313" key="1">
    <source>
        <dbReference type="EMBL" id="AII97779.1"/>
    </source>
</evidence>
<organism evidence="1">
    <name type="scientific">Nephila pilipes</name>
    <name type="common">Giant wood spider</name>
    <name type="synonym">Nephila maculata</name>
    <dbReference type="NCBI Taxonomy" id="299642"/>
    <lineage>
        <taxon>Eukaryota</taxon>
        <taxon>Metazoa</taxon>
        <taxon>Ecdysozoa</taxon>
        <taxon>Arthropoda</taxon>
        <taxon>Chelicerata</taxon>
        <taxon>Arachnida</taxon>
        <taxon>Araneae</taxon>
        <taxon>Araneomorphae</taxon>
        <taxon>Entelegynae</taxon>
        <taxon>Araneoidea</taxon>
        <taxon>Nephilidae</taxon>
        <taxon>Nephila</taxon>
    </lineage>
</organism>
<reference evidence="1" key="1">
    <citation type="submission" date="2013-07" db="EMBL/GenBank/DDBJ databases">
        <title>Nephila pilipes venom gland.</title>
        <authorList>
            <person name="Huo L.J."/>
        </authorList>
    </citation>
    <scope>NUCLEOTIDE SEQUENCE</scope>
    <source>
        <tissue evidence="1">Venom gland</tissue>
    </source>
</reference>
<name>A0A076L2E0_NEPPI</name>
<protein>
    <submittedName>
        <fullName evidence="1">BLTX403</fullName>
    </submittedName>
</protein>
<proteinExistence type="evidence at transcript level"/>
<accession>A0A076L2E0</accession>
<dbReference type="EMBL" id="KF433455">
    <property type="protein sequence ID" value="AII97779.1"/>
    <property type="molecule type" value="mRNA"/>
</dbReference>